<proteinExistence type="predicted"/>
<reference evidence="5 6" key="1">
    <citation type="submission" date="2024-04" db="EMBL/GenBank/DDBJ databases">
        <authorList>
            <person name="Rising A."/>
            <person name="Reimegard J."/>
            <person name="Sonavane S."/>
            <person name="Akerstrom W."/>
            <person name="Nylinder S."/>
            <person name="Hedman E."/>
            <person name="Kallberg Y."/>
        </authorList>
    </citation>
    <scope>NUCLEOTIDE SEQUENCE [LARGE SCALE GENOMIC DNA]</scope>
</reference>
<dbReference type="PANTHER" id="PTHR19143:SF444">
    <property type="entry name" value="PROTEIN SCABROUS"/>
    <property type="match status" value="1"/>
</dbReference>
<gene>
    <name evidence="5" type="ORF">LARSCL_LOCUS6543</name>
</gene>
<evidence type="ECO:0000313" key="5">
    <source>
        <dbReference type="EMBL" id="CAL1272713.1"/>
    </source>
</evidence>
<evidence type="ECO:0000256" key="3">
    <source>
        <dbReference type="SAM" id="SignalP"/>
    </source>
</evidence>
<feature type="chain" id="PRO_5043494699" description="Fibrinogen C-terminal domain-containing protein" evidence="3">
    <location>
        <begin position="19"/>
        <end position="802"/>
    </location>
</feature>
<dbReference type="Gene3D" id="3.90.215.10">
    <property type="entry name" value="Gamma Fibrinogen, chain A, domain 1"/>
    <property type="match status" value="1"/>
</dbReference>
<feature type="coiled-coil region" evidence="1">
    <location>
        <begin position="403"/>
        <end position="448"/>
    </location>
</feature>
<feature type="coiled-coil region" evidence="1">
    <location>
        <begin position="220"/>
        <end position="247"/>
    </location>
</feature>
<dbReference type="GO" id="GO:0005615">
    <property type="term" value="C:extracellular space"/>
    <property type="evidence" value="ECO:0007669"/>
    <property type="project" value="TreeGrafter"/>
</dbReference>
<protein>
    <recommendedName>
        <fullName evidence="4">Fibrinogen C-terminal domain-containing protein</fullName>
    </recommendedName>
</protein>
<evidence type="ECO:0000313" key="6">
    <source>
        <dbReference type="Proteomes" id="UP001497382"/>
    </source>
</evidence>
<dbReference type="CDD" id="cd00087">
    <property type="entry name" value="FReD"/>
    <property type="match status" value="1"/>
</dbReference>
<dbReference type="EMBL" id="CAXIEN010000063">
    <property type="protein sequence ID" value="CAL1272713.1"/>
    <property type="molecule type" value="Genomic_DNA"/>
</dbReference>
<dbReference type="PANTHER" id="PTHR19143">
    <property type="entry name" value="FIBRINOGEN/TENASCIN/ANGIOPOEITIN"/>
    <property type="match status" value="1"/>
</dbReference>
<feature type="compositionally biased region" description="Basic and acidic residues" evidence="2">
    <location>
        <begin position="280"/>
        <end position="296"/>
    </location>
</feature>
<feature type="region of interest" description="Disordered" evidence="2">
    <location>
        <begin position="272"/>
        <end position="298"/>
    </location>
</feature>
<evidence type="ECO:0000259" key="4">
    <source>
        <dbReference type="PROSITE" id="PS51406"/>
    </source>
</evidence>
<dbReference type="SUPFAM" id="SSF56496">
    <property type="entry name" value="Fibrinogen C-terminal domain-like"/>
    <property type="match status" value="1"/>
</dbReference>
<keyword evidence="6" id="KW-1185">Reference proteome</keyword>
<dbReference type="InterPro" id="IPR002181">
    <property type="entry name" value="Fibrinogen_a/b/g_C_dom"/>
</dbReference>
<keyword evidence="1" id="KW-0175">Coiled coil</keyword>
<dbReference type="InterPro" id="IPR036056">
    <property type="entry name" value="Fibrinogen-like_C"/>
</dbReference>
<evidence type="ECO:0000256" key="2">
    <source>
        <dbReference type="SAM" id="MobiDB-lite"/>
    </source>
</evidence>
<dbReference type="AlphaFoldDB" id="A0AAV1ZNH6"/>
<accession>A0AAV1ZNH6</accession>
<keyword evidence="3" id="KW-0732">Signal</keyword>
<dbReference type="InterPro" id="IPR050373">
    <property type="entry name" value="Fibrinogen_C-term_domain"/>
</dbReference>
<feature type="coiled-coil region" evidence="1">
    <location>
        <begin position="496"/>
        <end position="530"/>
    </location>
</feature>
<dbReference type="Proteomes" id="UP001497382">
    <property type="component" value="Unassembled WGS sequence"/>
</dbReference>
<sequence length="802" mass="93014">MILLLISFLASLSVQAHAENFELAQFGKIIKDLQTEMIELRKIRQEDSETIRNLQEKVLRYVKDSSSSSFSDVDKKSSLSTRSAEAMNRDSTPLDNSNLQMSSFRHQFENLRSQMTTEGIKLDFRTESDFLHQELLRLSKQIDDIKVQNAKDTSSFPGRVAVRWLQGTVEGLRREMKEMASNLNTSATLAEKQRIMTNFALLRSDIVALGHRMDSGQVSRERNTAIIKQLRQDVDEIRQRLQESAMGQQKLFVEVDALKEEFREQMITLKKKTSTSNSADHLRRSFRSHEEGDKEHPRFRHSHWKVEVENLQDSVSNLEYSQMDLNKQVQVILNNQASSAIKLNVMEKTLNDKEPIRQDQKTTNERLNLLEGLVNKTDQQTRDIQLRVNNITTSGITKLHGSTMQLFNALERLESKYDKATDDIRKEISKLDYNLSQTQSDLEELRDREISSEQVVSNMKNDISTIQSDLKSNHLRILLVQNAILNRTLPGSQHKIQAQDTKISALESQIQSLLDNVDSEKMEIEALHRQVIEKADDKDLNKWERTQRKVRESILQFKEDIPRIKRNQDKIERELEKFITQLPRDCSQNSTLESLQERKSGTYLIRHPIAHSQTSTIKVFCDMETSSGHWTLIQRRSKGDQDFNRNWDHYKNGFGDVSSGDFWLGNEILHQLTTDDDYTLRIDLWDSEGKYKYAEYNTFEVLAEKDNYRLALAGYHGNASDAMSYHNGMAFSTPDRDHDASLATHCAEFYHSGWWYNHCQYVNINGRYSTGVTWYDIDGQEWSEMTRVEMKIKPRTSISKSA</sequence>
<organism evidence="5 6">
    <name type="scientific">Larinioides sclopetarius</name>
    <dbReference type="NCBI Taxonomy" id="280406"/>
    <lineage>
        <taxon>Eukaryota</taxon>
        <taxon>Metazoa</taxon>
        <taxon>Ecdysozoa</taxon>
        <taxon>Arthropoda</taxon>
        <taxon>Chelicerata</taxon>
        <taxon>Arachnida</taxon>
        <taxon>Araneae</taxon>
        <taxon>Araneomorphae</taxon>
        <taxon>Entelegynae</taxon>
        <taxon>Araneoidea</taxon>
        <taxon>Araneidae</taxon>
        <taxon>Larinioides</taxon>
    </lineage>
</organism>
<comment type="caution">
    <text evidence="5">The sequence shown here is derived from an EMBL/GenBank/DDBJ whole genome shotgun (WGS) entry which is preliminary data.</text>
</comment>
<name>A0AAV1ZNH6_9ARAC</name>
<feature type="signal peptide" evidence="3">
    <location>
        <begin position="1"/>
        <end position="18"/>
    </location>
</feature>
<dbReference type="SMART" id="SM00186">
    <property type="entry name" value="FBG"/>
    <property type="match status" value="1"/>
</dbReference>
<feature type="domain" description="Fibrinogen C-terminal" evidence="4">
    <location>
        <begin position="577"/>
        <end position="796"/>
    </location>
</feature>
<dbReference type="PROSITE" id="PS51406">
    <property type="entry name" value="FIBRINOGEN_C_2"/>
    <property type="match status" value="1"/>
</dbReference>
<dbReference type="InterPro" id="IPR014716">
    <property type="entry name" value="Fibrinogen_a/b/g_C_1"/>
</dbReference>
<dbReference type="Pfam" id="PF00147">
    <property type="entry name" value="Fibrinogen_C"/>
    <property type="match status" value="1"/>
</dbReference>
<evidence type="ECO:0000256" key="1">
    <source>
        <dbReference type="SAM" id="Coils"/>
    </source>
</evidence>